<comment type="caution">
    <text evidence="1">The sequence shown here is derived from an EMBL/GenBank/DDBJ whole genome shotgun (WGS) entry which is preliminary data.</text>
</comment>
<name>A0AAJ1N3M1_XENBV</name>
<reference evidence="1" key="2">
    <citation type="journal article" date="2022" name="J. Evol. Biol.">
        <title>Pre- and post-association barriers to host switching in sympatric mutualists.</title>
        <authorList>
            <person name="Dinges Z.M."/>
            <person name="Phillips R.K."/>
            <person name="Lively C.M."/>
            <person name="Bashey F."/>
        </authorList>
    </citation>
    <scope>NUCLEOTIDE SEQUENCE</scope>
    <source>
        <strain evidence="1">MC_266_E_2016</strain>
    </source>
</reference>
<dbReference type="Proteomes" id="UP001222434">
    <property type="component" value="Unassembled WGS sequence"/>
</dbReference>
<proteinExistence type="predicted"/>
<protein>
    <submittedName>
        <fullName evidence="1">Uncharacterized protein</fullName>
    </submittedName>
</protein>
<dbReference type="EMBL" id="JAILSO010000142">
    <property type="protein sequence ID" value="MDE1480507.1"/>
    <property type="molecule type" value="Genomic_DNA"/>
</dbReference>
<accession>A0AAJ1N3M1</accession>
<evidence type="ECO:0000313" key="1">
    <source>
        <dbReference type="EMBL" id="MDE1480507.1"/>
    </source>
</evidence>
<gene>
    <name evidence="1" type="ORF">KKJ01_20395</name>
</gene>
<evidence type="ECO:0000313" key="2">
    <source>
        <dbReference type="Proteomes" id="UP001222434"/>
    </source>
</evidence>
<organism evidence="1 2">
    <name type="scientific">Xenorhabdus bovienii</name>
    <name type="common">Xenorhabdus nematophila subsp. bovienii</name>
    <dbReference type="NCBI Taxonomy" id="40576"/>
    <lineage>
        <taxon>Bacteria</taxon>
        <taxon>Pseudomonadati</taxon>
        <taxon>Pseudomonadota</taxon>
        <taxon>Gammaproteobacteria</taxon>
        <taxon>Enterobacterales</taxon>
        <taxon>Morganellaceae</taxon>
        <taxon>Xenorhabdus</taxon>
    </lineage>
</organism>
<dbReference type="RefSeq" id="WP_274713888.1">
    <property type="nucleotide sequence ID" value="NZ_JAILSO010000142.1"/>
</dbReference>
<dbReference type="AlphaFoldDB" id="A0AAJ1N3M1"/>
<sequence length="183" mass="21602">MHMQKYQMAVNVSVYDENSIDFPSKKVWFDASMWLATSQYIKVNNFFLINKKFPPIEDLNTVYITTELQFAIDKLGNSFPELQILKNMDALKFSDLMENKMSYEYIYSQFDQGSLKPEQDIFLISFLYNSNKYEVKMIREICNGSYLYSSLGGIYKEGGWHKANRDFLTYRDYLAGKIDSYEQ</sequence>
<reference evidence="1" key="1">
    <citation type="submission" date="2021-08" db="EMBL/GenBank/DDBJ databases">
        <authorList>
            <person name="Papudeshi B."/>
            <person name="Bashey-Visser F."/>
        </authorList>
    </citation>
    <scope>NUCLEOTIDE SEQUENCE</scope>
    <source>
        <strain evidence="1">MC_266_E_2016</strain>
    </source>
</reference>